<gene>
    <name evidence="1" type="ORF">STAFG_0278</name>
</gene>
<organism evidence="1 2">
    <name type="scientific">Streptomyces afghaniensis 772</name>
    <dbReference type="NCBI Taxonomy" id="1283301"/>
    <lineage>
        <taxon>Bacteria</taxon>
        <taxon>Bacillati</taxon>
        <taxon>Actinomycetota</taxon>
        <taxon>Actinomycetes</taxon>
        <taxon>Kitasatosporales</taxon>
        <taxon>Streptomycetaceae</taxon>
        <taxon>Streptomyces</taxon>
    </lineage>
</organism>
<dbReference type="Proteomes" id="UP000015001">
    <property type="component" value="Unassembled WGS sequence"/>
</dbReference>
<name>S4N419_9ACTN</name>
<evidence type="ECO:0000313" key="2">
    <source>
        <dbReference type="Proteomes" id="UP000015001"/>
    </source>
</evidence>
<comment type="caution">
    <text evidence="1">The sequence shown here is derived from an EMBL/GenBank/DDBJ whole genome shotgun (WGS) entry which is preliminary data.</text>
</comment>
<protein>
    <submittedName>
        <fullName evidence="1">Uncharacterized protein</fullName>
    </submittedName>
</protein>
<accession>S4N419</accession>
<proteinExistence type="predicted"/>
<reference evidence="1 2" key="1">
    <citation type="submission" date="2013-02" db="EMBL/GenBank/DDBJ databases">
        <title>Draft Genome Sequence of Streptomyces afghaniensis, Which Produces Compounds of the Julimycin B-Complex.</title>
        <authorList>
            <person name="Gruening B.A."/>
            <person name="Praeg A."/>
            <person name="Erxleben A."/>
            <person name="Guenther S."/>
            <person name="Fiedler H.-P."/>
            <person name="Goodfellow M."/>
            <person name="Mueller M."/>
        </authorList>
    </citation>
    <scope>NUCLEOTIDE SEQUENCE [LARGE SCALE GENOMIC DNA]</scope>
    <source>
        <strain evidence="1 2">772</strain>
    </source>
</reference>
<keyword evidence="2" id="KW-1185">Reference proteome</keyword>
<sequence>MRGCSAPAVTALREALDRVLRGEADESFVAAEGCCEAEKGQVVAGIVLVRAESAVAGQPRHGVLDGPTAPPSSFAGLDAFAGDADSDALAAEPPAQVSPVVGFVRMQALGLEVPPAVGVVSCLVTLHHGLQFFAVVGVTRRDADEVGQSVGVRQDVHLGTRLAAVHGARTCVFAPFSARTWAVPRTTRVTSMRPASSSWCSTASCSRPRTPALDQMRNRRWAVDFDMPKHGGRARQAQPLTSTWMIAENSVSSGVSCVPPPCGRTLDGGISGFAISHSPSGTIQLHVPRPMPSSMTPHHVGHDLSEADLGGLSAACAGRTQSRSTPSCFKAVPGAQHVELPSFRIGHPELGPGLCSRPAVRVRTLVPELPLPPGVGVTVVRRPPTSTERVGRGWAGRTKFGASLFGQAHRHHPDDRATRLAFEPLGTWKGNVAVFCTHACMLGVSTVASMFTPLRLGKFMRLADVW</sequence>
<dbReference type="AlphaFoldDB" id="S4N419"/>
<evidence type="ECO:0000313" key="1">
    <source>
        <dbReference type="EMBL" id="EPJ42677.1"/>
    </source>
</evidence>
<dbReference type="HOGENOM" id="CLU_586486_0_0_11"/>
<dbReference type="EMBL" id="AOPY01001102">
    <property type="protein sequence ID" value="EPJ42677.1"/>
    <property type="molecule type" value="Genomic_DNA"/>
</dbReference>